<dbReference type="Proteomes" id="UP000306324">
    <property type="component" value="Unassembled WGS sequence"/>
</dbReference>
<comment type="caution">
    <text evidence="1">The sequence shown here is derived from an EMBL/GenBank/DDBJ whole genome shotgun (WGS) entry which is preliminary data.</text>
</comment>
<evidence type="ECO:0000313" key="1">
    <source>
        <dbReference type="EMBL" id="TMQ75294.1"/>
    </source>
</evidence>
<dbReference type="AlphaFoldDB" id="A0A5S4EJ01"/>
<reference evidence="1 2" key="1">
    <citation type="submission" date="2019-04" db="EMBL/GenBank/DDBJ databases">
        <title>A novel phosphate-accumulating bacterium identified in bioreactor for phosphate removal from wastewater.</title>
        <authorList>
            <person name="Kotlyarov R.Y."/>
            <person name="Beletsky A.V."/>
            <person name="Kallistova A.Y."/>
            <person name="Dorofeev A.G."/>
            <person name="Nikolaev Y.Y."/>
            <person name="Pimenov N.V."/>
            <person name="Ravin N.V."/>
            <person name="Mardanov A.V."/>
        </authorList>
    </citation>
    <scope>NUCLEOTIDE SEQUENCE [LARGE SCALE GENOMIC DNA]</scope>
    <source>
        <strain evidence="1 2">Bin19</strain>
    </source>
</reference>
<evidence type="ECO:0000313" key="2">
    <source>
        <dbReference type="Proteomes" id="UP000306324"/>
    </source>
</evidence>
<accession>A0A5S4EJ01</accession>
<organism evidence="1 2">
    <name type="scientific">Candidatus Accumulibacter phosphatis</name>
    <dbReference type="NCBI Taxonomy" id="327160"/>
    <lineage>
        <taxon>Bacteria</taxon>
        <taxon>Pseudomonadati</taxon>
        <taxon>Pseudomonadota</taxon>
        <taxon>Betaproteobacteria</taxon>
        <taxon>Candidatus Accumulibacter</taxon>
    </lineage>
</organism>
<proteinExistence type="predicted"/>
<keyword evidence="2" id="KW-1185">Reference proteome</keyword>
<protein>
    <submittedName>
        <fullName evidence="1">Uncharacterized protein</fullName>
    </submittedName>
</protein>
<gene>
    <name evidence="1" type="ORF">ACCUM_1547</name>
</gene>
<dbReference type="EMBL" id="SWAD01000106">
    <property type="protein sequence ID" value="TMQ75294.1"/>
    <property type="molecule type" value="Genomic_DNA"/>
</dbReference>
<sequence length="44" mass="4833">MNVYKLIVREKASATRERDWLSIQSGSNNARQGIAQAMPSLLAG</sequence>
<name>A0A5S4EJ01_9PROT</name>